<keyword evidence="2" id="KW-1185">Reference proteome</keyword>
<accession>A0ABM4TX08</accession>
<reference evidence="2" key="1">
    <citation type="submission" date="2025-05" db="UniProtKB">
        <authorList>
            <consortium name="RefSeq"/>
        </authorList>
    </citation>
    <scope>NUCLEOTIDE SEQUENCE [LARGE SCALE GENOMIC DNA]</scope>
</reference>
<evidence type="ECO:0000313" key="3">
    <source>
        <dbReference type="RefSeq" id="XP_070854505.1"/>
    </source>
</evidence>
<name>A0ABM4TX08_DROSZ</name>
<proteinExistence type="predicted"/>
<dbReference type="Proteomes" id="UP001652628">
    <property type="component" value="Chromosome 2"/>
</dbReference>
<feature type="region of interest" description="Disordered" evidence="1">
    <location>
        <begin position="1"/>
        <end position="26"/>
    </location>
</feature>
<dbReference type="GeneID" id="139354138"/>
<dbReference type="RefSeq" id="XP_070854505.1">
    <property type="nucleotide sequence ID" value="XM_070998404.1"/>
</dbReference>
<sequence>MFETGPRGPPLAAVGPQQRQCPQSPLAEGGRIEAKLPFQLYVQTALRSPGQIQHSGECVPHWARIKTRRTTRDTRNALVSGHLILRSSCGKGGDEDNYGSRG</sequence>
<evidence type="ECO:0000256" key="1">
    <source>
        <dbReference type="SAM" id="MobiDB-lite"/>
    </source>
</evidence>
<gene>
    <name evidence="3" type="primary">LOC139354138</name>
</gene>
<organism evidence="2 3">
    <name type="scientific">Drosophila suzukii</name>
    <name type="common">Spotted-wing drosophila fruit fly</name>
    <dbReference type="NCBI Taxonomy" id="28584"/>
    <lineage>
        <taxon>Eukaryota</taxon>
        <taxon>Metazoa</taxon>
        <taxon>Ecdysozoa</taxon>
        <taxon>Arthropoda</taxon>
        <taxon>Hexapoda</taxon>
        <taxon>Insecta</taxon>
        <taxon>Pterygota</taxon>
        <taxon>Neoptera</taxon>
        <taxon>Endopterygota</taxon>
        <taxon>Diptera</taxon>
        <taxon>Brachycera</taxon>
        <taxon>Muscomorpha</taxon>
        <taxon>Ephydroidea</taxon>
        <taxon>Drosophilidae</taxon>
        <taxon>Drosophila</taxon>
        <taxon>Sophophora</taxon>
    </lineage>
</organism>
<evidence type="ECO:0000313" key="2">
    <source>
        <dbReference type="Proteomes" id="UP001652628"/>
    </source>
</evidence>
<protein>
    <submittedName>
        <fullName evidence="3">Uncharacterized protein</fullName>
    </submittedName>
</protein>
<reference evidence="3" key="2">
    <citation type="submission" date="2025-08" db="UniProtKB">
        <authorList>
            <consortium name="RefSeq"/>
        </authorList>
    </citation>
    <scope>IDENTIFICATION</scope>
</reference>